<feature type="compositionally biased region" description="Polar residues" evidence="1">
    <location>
        <begin position="110"/>
        <end position="124"/>
    </location>
</feature>
<sequence length="165" mass="17993">MSLRCCANRRQLRLCIRAVDAALTIREMSFAASSPVSCTMLATSPTLSHDAIAILISPHESPGSSASRRNVRSAPRLIRLQSEDQRHPANSTHHGVSPLPPWLQAFARTSPPTLDSSETEQSGADLQDYSSRSIPCCSWPPSSPHNFRSSCLSSAPPPPPRQNRR</sequence>
<reference evidence="2" key="1">
    <citation type="submission" date="2014-09" db="EMBL/GenBank/DDBJ databases">
        <authorList>
            <person name="Magalhaes I.L.F."/>
            <person name="Oliveira U."/>
            <person name="Santos F.R."/>
            <person name="Vidigal T.H.D.A."/>
            <person name="Brescovit A.D."/>
            <person name="Santos A.J."/>
        </authorList>
    </citation>
    <scope>NUCLEOTIDE SEQUENCE</scope>
    <source>
        <tissue evidence="2">Shoot tissue taken approximately 20 cm above the soil surface</tissue>
    </source>
</reference>
<proteinExistence type="predicted"/>
<feature type="compositionally biased region" description="Low complexity" evidence="1">
    <location>
        <begin position="130"/>
        <end position="140"/>
    </location>
</feature>
<dbReference type="EMBL" id="GBRH01267036">
    <property type="protein sequence ID" value="JAD30859.1"/>
    <property type="molecule type" value="Transcribed_RNA"/>
</dbReference>
<evidence type="ECO:0000256" key="1">
    <source>
        <dbReference type="SAM" id="MobiDB-lite"/>
    </source>
</evidence>
<evidence type="ECO:0000313" key="2">
    <source>
        <dbReference type="EMBL" id="JAD30859.1"/>
    </source>
</evidence>
<name>A0A0A8YUN6_ARUDO</name>
<organism evidence="2">
    <name type="scientific">Arundo donax</name>
    <name type="common">Giant reed</name>
    <name type="synonym">Donax arundinaceus</name>
    <dbReference type="NCBI Taxonomy" id="35708"/>
    <lineage>
        <taxon>Eukaryota</taxon>
        <taxon>Viridiplantae</taxon>
        <taxon>Streptophyta</taxon>
        <taxon>Embryophyta</taxon>
        <taxon>Tracheophyta</taxon>
        <taxon>Spermatophyta</taxon>
        <taxon>Magnoliopsida</taxon>
        <taxon>Liliopsida</taxon>
        <taxon>Poales</taxon>
        <taxon>Poaceae</taxon>
        <taxon>PACMAD clade</taxon>
        <taxon>Arundinoideae</taxon>
        <taxon>Arundineae</taxon>
        <taxon>Arundo</taxon>
    </lineage>
</organism>
<accession>A0A0A8YUN6</accession>
<feature type="compositionally biased region" description="Pro residues" evidence="1">
    <location>
        <begin position="155"/>
        <end position="165"/>
    </location>
</feature>
<feature type="region of interest" description="Disordered" evidence="1">
    <location>
        <begin position="58"/>
        <end position="165"/>
    </location>
</feature>
<protein>
    <submittedName>
        <fullName evidence="2">Uncharacterized protein</fullName>
    </submittedName>
</protein>
<dbReference type="AlphaFoldDB" id="A0A0A8YUN6"/>
<reference evidence="2" key="2">
    <citation type="journal article" date="2015" name="Data Brief">
        <title>Shoot transcriptome of the giant reed, Arundo donax.</title>
        <authorList>
            <person name="Barrero R.A."/>
            <person name="Guerrero F.D."/>
            <person name="Moolhuijzen P."/>
            <person name="Goolsby J.A."/>
            <person name="Tidwell J."/>
            <person name="Bellgard S.E."/>
            <person name="Bellgard M.I."/>
        </authorList>
    </citation>
    <scope>NUCLEOTIDE SEQUENCE</scope>
    <source>
        <tissue evidence="2">Shoot tissue taken approximately 20 cm above the soil surface</tissue>
    </source>
</reference>